<protein>
    <submittedName>
        <fullName evidence="1">Uncharacterized protein</fullName>
    </submittedName>
</protein>
<dbReference type="Proteomes" id="UP000644756">
    <property type="component" value="Unassembled WGS sequence"/>
</dbReference>
<sequence length="175" mass="20064">MANRDTVAKRLNTAVNQIHRWVDIVFPELRNVFKILTCTSAIATLRLFPLPKEISRLTTEQVIAGWKQYVKRHAGVHRAEQLIALAKRSVGAKQALHAYKLHLAQLLEEYDLAQQSSLSCFYSPAHAFAGWTRSTEYRETLRKRARTRSVRKTDLHPLVRCDEGMKGLGPVETWE</sequence>
<dbReference type="AlphaFoldDB" id="A0A917FN63"/>
<gene>
    <name evidence="1" type="ORF">GCM10010916_05080</name>
</gene>
<name>A0A917FN63_9BACL</name>
<reference evidence="1" key="1">
    <citation type="journal article" date="2014" name="Int. J. Syst. Evol. Microbiol.">
        <title>Complete genome sequence of Corynebacterium casei LMG S-19264T (=DSM 44701T), isolated from a smear-ripened cheese.</title>
        <authorList>
            <consortium name="US DOE Joint Genome Institute (JGI-PGF)"/>
            <person name="Walter F."/>
            <person name="Albersmeier A."/>
            <person name="Kalinowski J."/>
            <person name="Ruckert C."/>
        </authorList>
    </citation>
    <scope>NUCLEOTIDE SEQUENCE</scope>
    <source>
        <strain evidence="1">CGMCC 1.12987</strain>
    </source>
</reference>
<organism evidence="1 2">
    <name type="scientific">Paenibacillus abyssi</name>
    <dbReference type="NCBI Taxonomy" id="1340531"/>
    <lineage>
        <taxon>Bacteria</taxon>
        <taxon>Bacillati</taxon>
        <taxon>Bacillota</taxon>
        <taxon>Bacilli</taxon>
        <taxon>Bacillales</taxon>
        <taxon>Paenibacillaceae</taxon>
        <taxon>Paenibacillus</taxon>
    </lineage>
</organism>
<keyword evidence="2" id="KW-1185">Reference proteome</keyword>
<reference evidence="1" key="2">
    <citation type="submission" date="2020-09" db="EMBL/GenBank/DDBJ databases">
        <authorList>
            <person name="Sun Q."/>
            <person name="Zhou Y."/>
        </authorList>
    </citation>
    <scope>NUCLEOTIDE SEQUENCE</scope>
    <source>
        <strain evidence="1">CGMCC 1.12987</strain>
    </source>
</reference>
<proteinExistence type="predicted"/>
<comment type="caution">
    <text evidence="1">The sequence shown here is derived from an EMBL/GenBank/DDBJ whole genome shotgun (WGS) entry which is preliminary data.</text>
</comment>
<evidence type="ECO:0000313" key="2">
    <source>
        <dbReference type="Proteomes" id="UP000644756"/>
    </source>
</evidence>
<dbReference type="EMBL" id="BMGR01000001">
    <property type="protein sequence ID" value="GGF90730.1"/>
    <property type="molecule type" value="Genomic_DNA"/>
</dbReference>
<accession>A0A917FN63</accession>
<evidence type="ECO:0000313" key="1">
    <source>
        <dbReference type="EMBL" id="GGF90730.1"/>
    </source>
</evidence>